<dbReference type="Proteomes" id="UP000619265">
    <property type="component" value="Unassembled WGS sequence"/>
</dbReference>
<dbReference type="AlphaFoldDB" id="A0A833XPX8"/>
<evidence type="ECO:0000313" key="1">
    <source>
        <dbReference type="EMBL" id="KAF5469324.1"/>
    </source>
</evidence>
<dbReference type="Gramene" id="Jr06_17280_p1">
    <property type="protein sequence ID" value="cds.Jr06_17280_p1"/>
    <property type="gene ID" value="Jr06_17280"/>
</dbReference>
<protein>
    <submittedName>
        <fullName evidence="1">Uncharacterized protein</fullName>
    </submittedName>
</protein>
<comment type="caution">
    <text evidence="1">The sequence shown here is derived from an EMBL/GenBank/DDBJ whole genome shotgun (WGS) entry which is preliminary data.</text>
</comment>
<dbReference type="EMBL" id="LIHL02000006">
    <property type="protein sequence ID" value="KAF5469324.1"/>
    <property type="molecule type" value="Genomic_DNA"/>
</dbReference>
<evidence type="ECO:0000313" key="2">
    <source>
        <dbReference type="Proteomes" id="UP000619265"/>
    </source>
</evidence>
<reference evidence="1" key="2">
    <citation type="submission" date="2020-03" db="EMBL/GenBank/DDBJ databases">
        <title>Walnut 2.0.</title>
        <authorList>
            <person name="Marrano A."/>
            <person name="Britton M."/>
            <person name="Zimin A.V."/>
            <person name="Zaini P.A."/>
            <person name="Workman R."/>
            <person name="Puiu D."/>
            <person name="Bianco L."/>
            <person name="Allen B.J."/>
            <person name="Troggio M."/>
            <person name="Leslie C.A."/>
            <person name="Timp W."/>
            <person name="Dendekar A."/>
            <person name="Salzberg S.L."/>
            <person name="Neale D.B."/>
        </authorList>
    </citation>
    <scope>NUCLEOTIDE SEQUENCE</scope>
    <source>
        <tissue evidence="1">Leaves</tissue>
    </source>
</reference>
<sequence length="202" mass="22517">MAEVAQKPPTTAVEIADEAADEASKVFCAQKELEIREYATQTLPTSLEGTGMVPAKLSVKPLEVSESEVGDEESEDFMHSVEDDLALSEACDQLGLEDFSVGEDFQNFQSNNPIPLNYCFPNQASDWVLHKVKEIQHFVGISCEGYEEQFIALLTAMEVGNQQKKKGDLKQNRELKRLMWSMNLEGSPSRSRVKGKGTFVHK</sequence>
<reference evidence="1" key="1">
    <citation type="submission" date="2015-10" db="EMBL/GenBank/DDBJ databases">
        <authorList>
            <person name="Martinez-Garcia P.J."/>
            <person name="Crepeau M.W."/>
            <person name="Puiu D."/>
            <person name="Gonzalez-Ibeas D."/>
            <person name="Whalen J."/>
            <person name="Stevens K."/>
            <person name="Paul R."/>
            <person name="Butterfield T."/>
            <person name="Britton M."/>
            <person name="Reagan R."/>
            <person name="Chakraborty S."/>
            <person name="Walawage S.L."/>
            <person name="Vasquez-Gross H.A."/>
            <person name="Cardeno C."/>
            <person name="Famula R."/>
            <person name="Pratt K."/>
            <person name="Kuruganti S."/>
            <person name="Aradhya M.K."/>
            <person name="Leslie C.A."/>
            <person name="Dandekar A.M."/>
            <person name="Salzberg S.L."/>
            <person name="Wegrzyn J.L."/>
            <person name="Langley C.H."/>
            <person name="Neale D.B."/>
        </authorList>
    </citation>
    <scope>NUCLEOTIDE SEQUENCE</scope>
    <source>
        <tissue evidence="1">Leaves</tissue>
    </source>
</reference>
<name>A0A833XPX8_JUGRE</name>
<proteinExistence type="predicted"/>
<accession>A0A833XPX8</accession>
<organism evidence="1 2">
    <name type="scientific">Juglans regia</name>
    <name type="common">English walnut</name>
    <dbReference type="NCBI Taxonomy" id="51240"/>
    <lineage>
        <taxon>Eukaryota</taxon>
        <taxon>Viridiplantae</taxon>
        <taxon>Streptophyta</taxon>
        <taxon>Embryophyta</taxon>
        <taxon>Tracheophyta</taxon>
        <taxon>Spermatophyta</taxon>
        <taxon>Magnoliopsida</taxon>
        <taxon>eudicotyledons</taxon>
        <taxon>Gunneridae</taxon>
        <taxon>Pentapetalae</taxon>
        <taxon>rosids</taxon>
        <taxon>fabids</taxon>
        <taxon>Fagales</taxon>
        <taxon>Juglandaceae</taxon>
        <taxon>Juglans</taxon>
    </lineage>
</organism>
<gene>
    <name evidence="1" type="ORF">F2P56_013408</name>
</gene>